<comment type="caution">
    <text evidence="1">The sequence shown here is derived from an EMBL/GenBank/DDBJ whole genome shotgun (WGS) entry which is preliminary data.</text>
</comment>
<gene>
    <name evidence="1" type="ORF">EFB08_14175</name>
</gene>
<keyword evidence="2" id="KW-1185">Reference proteome</keyword>
<accession>A0A3M9MKD6</accession>
<sequence length="109" mass="12186">MNNRWQGLSFCGLPYLKQGAEKTQGRKSCSLYGVRASGIILSLVNRFCRIFASMTYTQQLGLGKPVGVLLIYQLGKPEVCTLPFYARFPENSPRTTFNLAKPFGKRSTT</sequence>
<evidence type="ECO:0000313" key="2">
    <source>
        <dbReference type="Proteomes" id="UP000272117"/>
    </source>
</evidence>
<organism evidence="1 2">
    <name type="scientific">Rufibacter latericius</name>
    <dbReference type="NCBI Taxonomy" id="2487040"/>
    <lineage>
        <taxon>Bacteria</taxon>
        <taxon>Pseudomonadati</taxon>
        <taxon>Bacteroidota</taxon>
        <taxon>Cytophagia</taxon>
        <taxon>Cytophagales</taxon>
        <taxon>Hymenobacteraceae</taxon>
        <taxon>Rufibacter</taxon>
    </lineage>
</organism>
<dbReference type="Proteomes" id="UP000272117">
    <property type="component" value="Unassembled WGS sequence"/>
</dbReference>
<dbReference type="AlphaFoldDB" id="A0A3M9MKD6"/>
<reference evidence="1 2" key="1">
    <citation type="submission" date="2018-11" db="EMBL/GenBank/DDBJ databases">
        <title>Rufibacter latericius sp. nov., isolated from water in Baiyang Lake.</title>
        <authorList>
            <person name="Yang Y."/>
        </authorList>
    </citation>
    <scope>NUCLEOTIDE SEQUENCE [LARGE SCALE GENOMIC DNA]</scope>
    <source>
        <strain evidence="1 2">R-22-1c-1</strain>
    </source>
</reference>
<evidence type="ECO:0000313" key="1">
    <source>
        <dbReference type="EMBL" id="RNI25976.1"/>
    </source>
</evidence>
<protein>
    <submittedName>
        <fullName evidence="1">Uncharacterized protein</fullName>
    </submittedName>
</protein>
<proteinExistence type="predicted"/>
<dbReference type="EMBL" id="RJJD01000008">
    <property type="protein sequence ID" value="RNI25976.1"/>
    <property type="molecule type" value="Genomic_DNA"/>
</dbReference>
<name>A0A3M9MKD6_9BACT</name>